<evidence type="ECO:0000313" key="2">
    <source>
        <dbReference type="EnsemblMetazoa" id="MDOA011151-PA"/>
    </source>
</evidence>
<keyword evidence="3" id="KW-1185">Reference proteome</keyword>
<feature type="signal peptide" evidence="1">
    <location>
        <begin position="1"/>
        <end position="17"/>
    </location>
</feature>
<organism evidence="2">
    <name type="scientific">Musca domestica</name>
    <name type="common">House fly</name>
    <dbReference type="NCBI Taxonomy" id="7370"/>
    <lineage>
        <taxon>Eukaryota</taxon>
        <taxon>Metazoa</taxon>
        <taxon>Ecdysozoa</taxon>
        <taxon>Arthropoda</taxon>
        <taxon>Hexapoda</taxon>
        <taxon>Insecta</taxon>
        <taxon>Pterygota</taxon>
        <taxon>Neoptera</taxon>
        <taxon>Endopterygota</taxon>
        <taxon>Diptera</taxon>
        <taxon>Brachycera</taxon>
        <taxon>Muscomorpha</taxon>
        <taxon>Muscoidea</taxon>
        <taxon>Muscidae</taxon>
        <taxon>Musca</taxon>
    </lineage>
</organism>
<accession>A0A1I8N3K1</accession>
<feature type="chain" id="PRO_5044561190" evidence="1">
    <location>
        <begin position="18"/>
        <end position="147"/>
    </location>
</feature>
<name>A0A1I8N3K1_MUSDO</name>
<evidence type="ECO:0000313" key="4">
    <source>
        <dbReference type="RefSeq" id="XP_005181451.1"/>
    </source>
</evidence>
<dbReference type="AlphaFoldDB" id="A0A1I8N3K1"/>
<dbReference type="KEGG" id="mde:101901578"/>
<dbReference type="OrthoDB" id="8067071at2759"/>
<dbReference type="EnsemblMetazoa" id="MDOA011151-RA">
    <property type="protein sequence ID" value="MDOA011151-PA"/>
    <property type="gene ID" value="MDOA011151"/>
</dbReference>
<dbReference type="VEuPathDB" id="VectorBase:MDOA011151"/>
<reference evidence="4" key="2">
    <citation type="submission" date="2025-04" db="UniProtKB">
        <authorList>
            <consortium name="RefSeq"/>
        </authorList>
    </citation>
    <scope>IDENTIFICATION</scope>
    <source>
        <strain evidence="4">Aabys</strain>
    </source>
</reference>
<dbReference type="GeneID" id="101901578"/>
<keyword evidence="1" id="KW-0732">Signal</keyword>
<dbReference type="RefSeq" id="XP_005181451.1">
    <property type="nucleotide sequence ID" value="XM_005181394.3"/>
</dbReference>
<dbReference type="STRING" id="7370.A0A1I8N3K1"/>
<evidence type="ECO:0000256" key="1">
    <source>
        <dbReference type="SAM" id="SignalP"/>
    </source>
</evidence>
<gene>
    <name evidence="2" type="primary">101901578</name>
    <name evidence="4" type="synonym">LOC101901578</name>
</gene>
<protein>
    <submittedName>
        <fullName evidence="4">Uncharacterized protein LOC101901578</fullName>
    </submittedName>
</protein>
<dbReference type="VEuPathDB" id="VectorBase:MDOMA2_008527"/>
<proteinExistence type="predicted"/>
<dbReference type="Proteomes" id="UP001652621">
    <property type="component" value="Unplaced"/>
</dbReference>
<evidence type="ECO:0000313" key="3">
    <source>
        <dbReference type="Proteomes" id="UP001652621"/>
    </source>
</evidence>
<reference evidence="2" key="1">
    <citation type="submission" date="2020-05" db="UniProtKB">
        <authorList>
            <consortium name="EnsemblMetazoa"/>
        </authorList>
    </citation>
    <scope>IDENTIFICATION</scope>
    <source>
        <strain evidence="2">Aabys</strain>
    </source>
</reference>
<sequence length="147" mass="16075">MKLFVAAIFGLLAFASGDVSHLLNTYLPPFQQKYPAPSNQYLPPVHNTYSGPALQSFSSYSVRQPENIYSAPAVQSFSSYSAPTVRRHQQYFSAPSVEYLPPVHTSYLAPATFHQQSFSTGSGSYSSVGADIGTQYAANGGYVYRKK</sequence>